<proteinExistence type="predicted"/>
<sequence>MSSISSSPQSVSLHELMLDLEPEASSEVLQTTPVAPNGEVLLLVGPNTHEIRVHALILCNSSPVFSSMLRSTQHSYSETTSVSSATPSTPARVILPEDDAFALDTICRITHNRAIPQEIKTMTPSQILKVAVAADKYDCAPALALAVEYWLGEEKLEGLRNAARDGCIGFGRCDLLMAAYWFKHERVFEEVTEFLITNAAGGYGGLGEEEEGLGWRLALALETRRNSLRLSLYTELMGVMHEPFFDYVRTRPLLWWLQPDRVQDARNMAVSKALRSIDREMFSTEMGRISICEAVSRAAEVPDIAYIRISSLSKVYDKGEPVSQKGRKPWYKKAMRDA</sequence>
<dbReference type="InterPro" id="IPR000210">
    <property type="entry name" value="BTB/POZ_dom"/>
</dbReference>
<dbReference type="InterPro" id="IPR011333">
    <property type="entry name" value="SKP1/BTB/POZ_sf"/>
</dbReference>
<dbReference type="EMBL" id="QAPF01000223">
    <property type="protein sequence ID" value="TEA12974.1"/>
    <property type="molecule type" value="Genomic_DNA"/>
</dbReference>
<evidence type="ECO:0000259" key="2">
    <source>
        <dbReference type="Pfam" id="PF00651"/>
    </source>
</evidence>
<reference evidence="3 4" key="1">
    <citation type="submission" date="2018-11" db="EMBL/GenBank/DDBJ databases">
        <title>Genome sequence and assembly of Colletotrichum sidae.</title>
        <authorList>
            <person name="Gan P."/>
            <person name="Shirasu K."/>
        </authorList>
    </citation>
    <scope>NUCLEOTIDE SEQUENCE [LARGE SCALE GENOMIC DNA]</scope>
    <source>
        <strain evidence="3 4">CBS 518.97</strain>
    </source>
</reference>
<dbReference type="Gene3D" id="3.30.710.10">
    <property type="entry name" value="Potassium Channel Kv1.1, Chain A"/>
    <property type="match status" value="1"/>
</dbReference>
<dbReference type="Proteomes" id="UP000295604">
    <property type="component" value="Unassembled WGS sequence"/>
</dbReference>
<evidence type="ECO:0000313" key="3">
    <source>
        <dbReference type="EMBL" id="TEA12974.1"/>
    </source>
</evidence>
<comment type="caution">
    <text evidence="3">The sequence shown here is derived from an EMBL/GenBank/DDBJ whole genome shotgun (WGS) entry which is preliminary data.</text>
</comment>
<feature type="region of interest" description="Disordered" evidence="1">
    <location>
        <begin position="319"/>
        <end position="338"/>
    </location>
</feature>
<accession>A0A4R8T6H5</accession>
<evidence type="ECO:0000256" key="1">
    <source>
        <dbReference type="SAM" id="MobiDB-lite"/>
    </source>
</evidence>
<feature type="domain" description="BTB" evidence="2">
    <location>
        <begin position="40"/>
        <end position="81"/>
    </location>
</feature>
<evidence type="ECO:0000313" key="4">
    <source>
        <dbReference type="Proteomes" id="UP000295604"/>
    </source>
</evidence>
<dbReference type="CDD" id="cd18186">
    <property type="entry name" value="BTB_POZ_ZBTB_KLHL-like"/>
    <property type="match status" value="1"/>
</dbReference>
<feature type="compositionally biased region" description="Basic residues" evidence="1">
    <location>
        <begin position="325"/>
        <end position="338"/>
    </location>
</feature>
<keyword evidence="4" id="KW-1185">Reference proteome</keyword>
<dbReference type="Pfam" id="PF00651">
    <property type="entry name" value="BTB"/>
    <property type="match status" value="1"/>
</dbReference>
<organism evidence="3 4">
    <name type="scientific">Colletotrichum sidae</name>
    <dbReference type="NCBI Taxonomy" id="1347389"/>
    <lineage>
        <taxon>Eukaryota</taxon>
        <taxon>Fungi</taxon>
        <taxon>Dikarya</taxon>
        <taxon>Ascomycota</taxon>
        <taxon>Pezizomycotina</taxon>
        <taxon>Sordariomycetes</taxon>
        <taxon>Hypocreomycetidae</taxon>
        <taxon>Glomerellales</taxon>
        <taxon>Glomerellaceae</taxon>
        <taxon>Colletotrichum</taxon>
        <taxon>Colletotrichum orbiculare species complex</taxon>
    </lineage>
</organism>
<gene>
    <name evidence="3" type="ORF">C8034_v005547</name>
</gene>
<name>A0A4R8T6H5_9PEZI</name>
<dbReference type="AlphaFoldDB" id="A0A4R8T6H5"/>
<protein>
    <recommendedName>
        <fullName evidence="2">BTB domain-containing protein</fullName>
    </recommendedName>
</protein>